<feature type="disulfide bond" description="Redox-active" evidence="17">
    <location>
        <begin position="209"/>
        <end position="211"/>
    </location>
</feature>
<keyword evidence="7 17" id="KW-0819">tRNA processing</keyword>
<evidence type="ECO:0000256" key="11">
    <source>
        <dbReference type="ARBA" id="ARBA00023004"/>
    </source>
</evidence>
<proteinExistence type="inferred from homology"/>
<feature type="binding site" evidence="17">
    <location>
        <position position="130"/>
    </location>
    <ligand>
        <name>[4Fe-4S] cluster</name>
        <dbReference type="ChEBI" id="CHEBI:49883"/>
    </ligand>
</feature>
<evidence type="ECO:0000256" key="14">
    <source>
        <dbReference type="ARBA" id="ARBA00023284"/>
    </source>
</evidence>
<feature type="binding site" evidence="17">
    <location>
        <position position="31"/>
    </location>
    <ligand>
        <name>[4Fe-4S] cluster</name>
        <dbReference type="ChEBI" id="CHEBI:49883"/>
    </ligand>
</feature>
<evidence type="ECO:0000256" key="2">
    <source>
        <dbReference type="ARBA" id="ARBA00004691"/>
    </source>
</evidence>
<evidence type="ECO:0000313" key="19">
    <source>
        <dbReference type="Proteomes" id="UP000295718"/>
    </source>
</evidence>
<keyword evidence="11 17" id="KW-0408">Iron</keyword>
<dbReference type="OrthoDB" id="9801033at2"/>
<dbReference type="Proteomes" id="UP000295718">
    <property type="component" value="Unassembled WGS sequence"/>
</dbReference>
<evidence type="ECO:0000256" key="4">
    <source>
        <dbReference type="ARBA" id="ARBA00012622"/>
    </source>
</evidence>
<dbReference type="STRING" id="1469948.GCA_000732725_01848"/>
<evidence type="ECO:0000256" key="17">
    <source>
        <dbReference type="HAMAP-Rule" id="MF_02089"/>
    </source>
</evidence>
<dbReference type="PANTHER" id="PTHR36701:SF1">
    <property type="entry name" value="EPOXYQUEUOSINE REDUCTASE QUEH"/>
    <property type="match status" value="1"/>
</dbReference>
<sequence length="227" mass="26433">MINYAKELDKIIEAQLKESEQRKTLLLHSCCAPCSSYVMEYLREYFDVTVFYYNPNITEDPEYRKRAEEQKRLIADYNRQVEEGVFENMYSTLRAHKIEVIEGDYEPESFYHIAKGLERCPEGGERCLLCYELRLRKTARLAAEKGFDYFTTTLTISPMKNAEKLNEIGGLMGKEFGVAFLPSDFKKKNGYKRSVELSGQFGLYRQDYCGCVYSKAEQIGIAKIRTR</sequence>
<evidence type="ECO:0000313" key="18">
    <source>
        <dbReference type="EMBL" id="TCL58968.1"/>
    </source>
</evidence>
<comment type="pathway">
    <text evidence="2 17">tRNA modification; tRNA-queuosine biosynthesis.</text>
</comment>
<gene>
    <name evidence="17" type="primary">queH</name>
    <name evidence="18" type="ORF">EDD76_105143</name>
</gene>
<evidence type="ECO:0000256" key="1">
    <source>
        <dbReference type="ARBA" id="ARBA00002268"/>
    </source>
</evidence>
<comment type="caution">
    <text evidence="18">The sequence shown here is derived from an EMBL/GenBank/DDBJ whole genome shotgun (WGS) entry which is preliminary data.</text>
</comment>
<keyword evidence="10 17" id="KW-0560">Oxidoreductase</keyword>
<evidence type="ECO:0000256" key="12">
    <source>
        <dbReference type="ARBA" id="ARBA00023014"/>
    </source>
</evidence>
<comment type="function">
    <text evidence="1 17">Catalyzes the conversion of epoxyqueuosine (oQ) to queuosine (Q), which is a hypermodified base found in the wobble positions of tRNA(Asp), tRNA(Asn), tRNA(His) and tRNA(Tyr).</text>
</comment>
<evidence type="ECO:0000256" key="16">
    <source>
        <dbReference type="ARBA" id="ARBA00047415"/>
    </source>
</evidence>
<evidence type="ECO:0000256" key="5">
    <source>
        <dbReference type="ARBA" id="ARBA00016895"/>
    </source>
</evidence>
<keyword evidence="8 17" id="KW-0479">Metal-binding</keyword>
<evidence type="ECO:0000256" key="8">
    <source>
        <dbReference type="ARBA" id="ARBA00022723"/>
    </source>
</evidence>
<keyword evidence="13 17" id="KW-1015">Disulfide bond</keyword>
<evidence type="ECO:0000256" key="6">
    <source>
        <dbReference type="ARBA" id="ARBA00022485"/>
    </source>
</evidence>
<dbReference type="RefSeq" id="WP_031390544.1">
    <property type="nucleotide sequence ID" value="NZ_JPNB01000001.1"/>
</dbReference>
<reference evidence="18 19" key="1">
    <citation type="submission" date="2019-03" db="EMBL/GenBank/DDBJ databases">
        <title>Genomic Encyclopedia of Type Strains, Phase IV (KMG-IV): sequencing the most valuable type-strain genomes for metagenomic binning, comparative biology and taxonomic classification.</title>
        <authorList>
            <person name="Goeker M."/>
        </authorList>
    </citation>
    <scope>NUCLEOTIDE SEQUENCE [LARGE SCALE GENOMIC DNA]</scope>
    <source>
        <strain evidence="18 19">DSM 100556</strain>
    </source>
</reference>
<evidence type="ECO:0000256" key="3">
    <source>
        <dbReference type="ARBA" id="ARBA00008207"/>
    </source>
</evidence>
<dbReference type="Pfam" id="PF02677">
    <property type="entry name" value="QueH"/>
    <property type="match status" value="1"/>
</dbReference>
<evidence type="ECO:0000256" key="15">
    <source>
        <dbReference type="ARBA" id="ARBA00031446"/>
    </source>
</evidence>
<evidence type="ECO:0000256" key="7">
    <source>
        <dbReference type="ARBA" id="ARBA00022694"/>
    </source>
</evidence>
<dbReference type="InterPro" id="IPR003828">
    <property type="entry name" value="QueH"/>
</dbReference>
<keyword evidence="19" id="KW-1185">Reference proteome</keyword>
<accession>A0A4R1R112</accession>
<dbReference type="GO" id="GO:0052693">
    <property type="term" value="F:epoxyqueuosine reductase activity"/>
    <property type="evidence" value="ECO:0007669"/>
    <property type="project" value="UniProtKB-UniRule"/>
</dbReference>
<dbReference type="HAMAP" id="MF_02089">
    <property type="entry name" value="QueH"/>
    <property type="match status" value="1"/>
</dbReference>
<evidence type="ECO:0000256" key="10">
    <source>
        <dbReference type="ARBA" id="ARBA00023002"/>
    </source>
</evidence>
<dbReference type="UniPathway" id="UPA00392"/>
<protein>
    <recommendedName>
        <fullName evidence="5 17">Epoxyqueuosine reductase QueH</fullName>
        <ecNumber evidence="4 17">1.17.99.6</ecNumber>
    </recommendedName>
    <alternativeName>
        <fullName evidence="15 17">Queuosine biosynthesis protein QueH</fullName>
    </alternativeName>
</protein>
<keyword evidence="14 17" id="KW-0676">Redox-active center</keyword>
<dbReference type="PANTHER" id="PTHR36701">
    <property type="entry name" value="EPOXYQUEUOSINE REDUCTASE QUEH"/>
    <property type="match status" value="1"/>
</dbReference>
<comment type="catalytic activity">
    <reaction evidence="16 17">
        <text>epoxyqueuosine(34) in tRNA + AH2 = queuosine(34) in tRNA + A + H2O</text>
        <dbReference type="Rhea" id="RHEA:32159"/>
        <dbReference type="Rhea" id="RHEA-COMP:18571"/>
        <dbReference type="Rhea" id="RHEA-COMP:18582"/>
        <dbReference type="ChEBI" id="CHEBI:13193"/>
        <dbReference type="ChEBI" id="CHEBI:15377"/>
        <dbReference type="ChEBI" id="CHEBI:17499"/>
        <dbReference type="ChEBI" id="CHEBI:194431"/>
        <dbReference type="ChEBI" id="CHEBI:194443"/>
        <dbReference type="EC" id="1.17.99.6"/>
    </reaction>
</comment>
<organism evidence="18 19">
    <name type="scientific">Kineothrix alysoides</name>
    <dbReference type="NCBI Taxonomy" id="1469948"/>
    <lineage>
        <taxon>Bacteria</taxon>
        <taxon>Bacillati</taxon>
        <taxon>Bacillota</taxon>
        <taxon>Clostridia</taxon>
        <taxon>Lachnospirales</taxon>
        <taxon>Lachnospiraceae</taxon>
        <taxon>Kineothrix</taxon>
    </lineage>
</organism>
<feature type="binding site" evidence="17">
    <location>
        <position position="30"/>
    </location>
    <ligand>
        <name>[4Fe-4S] cluster</name>
        <dbReference type="ChEBI" id="CHEBI:49883"/>
    </ligand>
</feature>
<dbReference type="EC" id="1.17.99.6" evidence="4 17"/>
<evidence type="ECO:0000256" key="9">
    <source>
        <dbReference type="ARBA" id="ARBA00022785"/>
    </source>
</evidence>
<dbReference type="GO" id="GO:0051539">
    <property type="term" value="F:4 iron, 4 sulfur cluster binding"/>
    <property type="evidence" value="ECO:0007669"/>
    <property type="project" value="UniProtKB-UniRule"/>
</dbReference>
<comment type="similarity">
    <text evidence="3 17">Belongs to the QueH family.</text>
</comment>
<feature type="binding site" evidence="17">
    <location>
        <position position="127"/>
    </location>
    <ligand>
        <name>[4Fe-4S] cluster</name>
        <dbReference type="ChEBI" id="CHEBI:49883"/>
    </ligand>
</feature>
<name>A0A4R1R112_9FIRM</name>
<dbReference type="GO" id="GO:0008616">
    <property type="term" value="P:tRNA queuosine(34) biosynthetic process"/>
    <property type="evidence" value="ECO:0007669"/>
    <property type="project" value="UniProtKB-UniRule"/>
</dbReference>
<dbReference type="EMBL" id="SLUO01000005">
    <property type="protein sequence ID" value="TCL58968.1"/>
    <property type="molecule type" value="Genomic_DNA"/>
</dbReference>
<evidence type="ECO:0000256" key="13">
    <source>
        <dbReference type="ARBA" id="ARBA00023157"/>
    </source>
</evidence>
<keyword evidence="12 17" id="KW-0411">Iron-sulfur</keyword>
<dbReference type="GO" id="GO:0046872">
    <property type="term" value="F:metal ion binding"/>
    <property type="evidence" value="ECO:0007669"/>
    <property type="project" value="UniProtKB-KW"/>
</dbReference>
<dbReference type="AlphaFoldDB" id="A0A4R1R112"/>
<keyword evidence="6 17" id="KW-0004">4Fe-4S</keyword>
<keyword evidence="9 17" id="KW-0671">Queuosine biosynthesis</keyword>